<accession>A0A3D8JA80</accession>
<reference evidence="2 3" key="1">
    <citation type="submission" date="2018-04" db="EMBL/GenBank/DDBJ databases">
        <title>Novel Campyloabacter and Helicobacter Species and Strains.</title>
        <authorList>
            <person name="Mannion A.J."/>
            <person name="Shen Z."/>
            <person name="Fox J.G."/>
        </authorList>
    </citation>
    <scope>NUCLEOTIDE SEQUENCE [LARGE SCALE GENOMIC DNA]</scope>
    <source>
        <strain evidence="2 3">MIT 97-5075</strain>
    </source>
</reference>
<protein>
    <recommendedName>
        <fullName evidence="4">DUF1049 domain-containing protein</fullName>
    </recommendedName>
</protein>
<keyword evidence="1" id="KW-0472">Membrane</keyword>
<name>A0A3D8JA80_9HELI</name>
<proteinExistence type="predicted"/>
<evidence type="ECO:0000313" key="3">
    <source>
        <dbReference type="Proteomes" id="UP000256424"/>
    </source>
</evidence>
<evidence type="ECO:0000313" key="2">
    <source>
        <dbReference type="EMBL" id="RDU73811.1"/>
    </source>
</evidence>
<dbReference type="RefSeq" id="WP_104762644.1">
    <property type="nucleotide sequence ID" value="NZ_FZPM01000005.1"/>
</dbReference>
<dbReference type="AlphaFoldDB" id="A0A3D8JA80"/>
<organism evidence="2 3">
    <name type="scientific">Helicobacter aurati</name>
    <dbReference type="NCBI Taxonomy" id="137778"/>
    <lineage>
        <taxon>Bacteria</taxon>
        <taxon>Pseudomonadati</taxon>
        <taxon>Campylobacterota</taxon>
        <taxon>Epsilonproteobacteria</taxon>
        <taxon>Campylobacterales</taxon>
        <taxon>Helicobacteraceae</taxon>
        <taxon>Helicobacter</taxon>
    </lineage>
</organism>
<dbReference type="Proteomes" id="UP000256424">
    <property type="component" value="Unassembled WGS sequence"/>
</dbReference>
<gene>
    <name evidence="2" type="ORF">CQA66_01100</name>
</gene>
<evidence type="ECO:0008006" key="4">
    <source>
        <dbReference type="Google" id="ProtNLM"/>
    </source>
</evidence>
<sequence length="382" mass="44370">MKVRYFLSIVILYIAVVVGYIFYLVPGEYTLTNQHLITFSFTLPIALWFCVSLVGLLLITGLYLLCTWFVAIYKKVLFGRDINKLIVQIREMALGEIPKQRVFVIPDIKQISDILKRFYFIPNLNSKDTQDVKLDTMFVGFQQIADGTESKNLKLHTANPLYFQNLKNSMSHDAQRSLEILAMDIHDKPNGHEFYDNLCAQDIYNLAWDNILESKSSKILKKALQLSTMRLSAAIVKKICLLRIQEENNLNSEEIIRLCKMTNLNEREYLDIVISLCHYVNSGNISFWLDVFDKLSKEIERSVFAYFYLLLEVGKTNEALDLKKQYPKNDYLPVSAFIALRDKGYPLLVFFDPLLYRANKPTTPLPKQQNLHIDYEIPHHSE</sequence>
<keyword evidence="3" id="KW-1185">Reference proteome</keyword>
<comment type="caution">
    <text evidence="2">The sequence shown here is derived from an EMBL/GenBank/DDBJ whole genome shotgun (WGS) entry which is preliminary data.</text>
</comment>
<feature type="transmembrane region" description="Helical" evidence="1">
    <location>
        <begin position="45"/>
        <end position="73"/>
    </location>
</feature>
<keyword evidence="1" id="KW-0812">Transmembrane</keyword>
<evidence type="ECO:0000256" key="1">
    <source>
        <dbReference type="SAM" id="Phobius"/>
    </source>
</evidence>
<keyword evidence="1" id="KW-1133">Transmembrane helix</keyword>
<dbReference type="EMBL" id="NXLW01000001">
    <property type="protein sequence ID" value="RDU73811.1"/>
    <property type="molecule type" value="Genomic_DNA"/>
</dbReference>
<feature type="transmembrane region" description="Helical" evidence="1">
    <location>
        <begin position="5"/>
        <end position="25"/>
    </location>
</feature>
<dbReference type="OrthoDB" id="5338103at2"/>